<feature type="transmembrane region" description="Helical" evidence="1">
    <location>
        <begin position="7"/>
        <end position="23"/>
    </location>
</feature>
<dbReference type="Proteomes" id="UP000034246">
    <property type="component" value="Unassembled WGS sequence"/>
</dbReference>
<evidence type="ECO:0000313" key="2">
    <source>
        <dbReference type="EMBL" id="KKR11979.1"/>
    </source>
</evidence>
<feature type="transmembrane region" description="Helical" evidence="1">
    <location>
        <begin position="59"/>
        <end position="79"/>
    </location>
</feature>
<feature type="transmembrane region" description="Helical" evidence="1">
    <location>
        <begin position="206"/>
        <end position="226"/>
    </location>
</feature>
<feature type="transmembrane region" description="Helical" evidence="1">
    <location>
        <begin position="29"/>
        <end position="47"/>
    </location>
</feature>
<feature type="transmembrane region" description="Helical" evidence="1">
    <location>
        <begin position="147"/>
        <end position="167"/>
    </location>
</feature>
<feature type="transmembrane region" description="Helical" evidence="1">
    <location>
        <begin position="238"/>
        <end position="257"/>
    </location>
</feature>
<keyword evidence="1" id="KW-0812">Transmembrane</keyword>
<feature type="transmembrane region" description="Helical" evidence="1">
    <location>
        <begin position="124"/>
        <end position="141"/>
    </location>
</feature>
<evidence type="ECO:0000256" key="1">
    <source>
        <dbReference type="SAM" id="Phobius"/>
    </source>
</evidence>
<sequence>MDKRKRFIISSAILTATLITVQLLENQTYKFICIALLGVLLVILFWWSLREGLKSKISFLILVLPLYYSIGSAVFWFLLPKSLWVTTFVSIFYGVSIYALFLTANVYSVSYLKTIALYRAAKGVGFLLTLIAFFLTLDGIISLRLSYLIIGPLVFVLTFPLYLQGFWTTTLESNMNPKAVNMALVASLLQAQVSIVLFFWPVSVIVGSLFLTIFFYIVMGLGQSEIEGRLFSQTVREYLMVGTVVFIVMLLSTSWSGY</sequence>
<feature type="transmembrane region" description="Helical" evidence="1">
    <location>
        <begin position="91"/>
        <end position="112"/>
    </location>
</feature>
<accession>A0A0G0N731</accession>
<keyword evidence="1" id="KW-0472">Membrane</keyword>
<reference evidence="2 3" key="1">
    <citation type="journal article" date="2015" name="Nature">
        <title>rRNA introns, odd ribosomes, and small enigmatic genomes across a large radiation of phyla.</title>
        <authorList>
            <person name="Brown C.T."/>
            <person name="Hug L.A."/>
            <person name="Thomas B.C."/>
            <person name="Sharon I."/>
            <person name="Castelle C.J."/>
            <person name="Singh A."/>
            <person name="Wilkins M.J."/>
            <person name="Williams K.H."/>
            <person name="Banfield J.F."/>
        </authorList>
    </citation>
    <scope>NUCLEOTIDE SEQUENCE [LARGE SCALE GENOMIC DNA]</scope>
</reference>
<organism evidence="2 3">
    <name type="scientific">Candidatus Woesebacteria bacterium GW2011_GWA1_39_21</name>
    <dbReference type="NCBI Taxonomy" id="1618550"/>
    <lineage>
        <taxon>Bacteria</taxon>
        <taxon>Candidatus Woeseibacteriota</taxon>
    </lineage>
</organism>
<protein>
    <submittedName>
        <fullName evidence="2">Uncharacterized protein</fullName>
    </submittedName>
</protein>
<comment type="caution">
    <text evidence="2">The sequence shown here is derived from an EMBL/GenBank/DDBJ whole genome shotgun (WGS) entry which is preliminary data.</text>
</comment>
<gene>
    <name evidence="2" type="ORF">UT39_C0001G0034</name>
</gene>
<keyword evidence="1" id="KW-1133">Transmembrane helix</keyword>
<dbReference type="EMBL" id="LBWP01000001">
    <property type="protein sequence ID" value="KKR11979.1"/>
    <property type="molecule type" value="Genomic_DNA"/>
</dbReference>
<dbReference type="STRING" id="1618550.UT39_C0001G0034"/>
<dbReference type="AlphaFoldDB" id="A0A0G0N731"/>
<name>A0A0G0N731_9BACT</name>
<proteinExistence type="predicted"/>
<evidence type="ECO:0000313" key="3">
    <source>
        <dbReference type="Proteomes" id="UP000034246"/>
    </source>
</evidence>